<reference evidence="3 4" key="1">
    <citation type="journal article" date="2015" name="Nature">
        <title>rRNA introns, odd ribosomes, and small enigmatic genomes across a large radiation of phyla.</title>
        <authorList>
            <person name="Brown C.T."/>
            <person name="Hug L.A."/>
            <person name="Thomas B.C."/>
            <person name="Sharon I."/>
            <person name="Castelle C.J."/>
            <person name="Singh A."/>
            <person name="Wilkins M.J."/>
            <person name="Williams K.H."/>
            <person name="Banfield J.F."/>
        </authorList>
    </citation>
    <scope>NUCLEOTIDE SEQUENCE [LARGE SCALE GENOMIC DNA]</scope>
</reference>
<feature type="compositionally biased region" description="Gly residues" evidence="1">
    <location>
        <begin position="71"/>
        <end position="105"/>
    </location>
</feature>
<dbReference type="EMBL" id="LCQO01000015">
    <property type="protein sequence ID" value="KKW18143.1"/>
    <property type="molecule type" value="Genomic_DNA"/>
</dbReference>
<accession>A0A0G1WH76</accession>
<feature type="chain" id="PRO_5002540557" evidence="2">
    <location>
        <begin position="30"/>
        <end position="236"/>
    </location>
</feature>
<keyword evidence="2" id="KW-0732">Signal</keyword>
<name>A0A0G1WH76_9BACT</name>
<organism evidence="3 4">
    <name type="scientific">Candidatus Kaiserbacteria bacterium GW2011_GWA1_50_28</name>
    <dbReference type="NCBI Taxonomy" id="1618668"/>
    <lineage>
        <taxon>Bacteria</taxon>
        <taxon>Candidatus Kaiseribacteriota</taxon>
    </lineage>
</organism>
<feature type="signal peptide" evidence="2">
    <location>
        <begin position="1"/>
        <end position="29"/>
    </location>
</feature>
<evidence type="ECO:0000313" key="3">
    <source>
        <dbReference type="EMBL" id="KKW18143.1"/>
    </source>
</evidence>
<feature type="region of interest" description="Disordered" evidence="1">
    <location>
        <begin position="71"/>
        <end position="120"/>
    </location>
</feature>
<evidence type="ECO:0000313" key="4">
    <source>
        <dbReference type="Proteomes" id="UP000034057"/>
    </source>
</evidence>
<feature type="compositionally biased region" description="Polar residues" evidence="1">
    <location>
        <begin position="106"/>
        <end position="120"/>
    </location>
</feature>
<comment type="caution">
    <text evidence="3">The sequence shown here is derived from an EMBL/GenBank/DDBJ whole genome shotgun (WGS) entry which is preliminary data.</text>
</comment>
<protein>
    <submittedName>
        <fullName evidence="3">PE-PGRS family protein</fullName>
    </submittedName>
</protein>
<evidence type="ECO:0000256" key="2">
    <source>
        <dbReference type="SAM" id="SignalP"/>
    </source>
</evidence>
<sequence length="236" mass="22441">MTKSITLNYTIAALVAFGMVLATATPAFAAVNSTRITINVTNRGTIDNVTQADSHTGANIALGSVGGSGGTGGNVTNSGGGNENNGGATGGNGGSGGSGGAGGLVQTGNASADAGSENSLNGTDVEVELGCDCGDINSVTVELDVDNDDEYNNIDNLTQARGRTGENRAEGSTGGNGGVGGVVDSGSGDENNGGAKAGTGGAGGSGGLGGTVLTGNASSTSAAINLLNTTILRVRI</sequence>
<feature type="compositionally biased region" description="Gly residues" evidence="1">
    <location>
        <begin position="172"/>
        <end position="183"/>
    </location>
</feature>
<feature type="compositionally biased region" description="Gly residues" evidence="1">
    <location>
        <begin position="195"/>
        <end position="204"/>
    </location>
</feature>
<gene>
    <name evidence="3" type="ORF">UY59_C0015G0013</name>
</gene>
<dbReference type="AlphaFoldDB" id="A0A0G1WH76"/>
<feature type="region of interest" description="Disordered" evidence="1">
    <location>
        <begin position="159"/>
        <end position="204"/>
    </location>
</feature>
<dbReference type="Proteomes" id="UP000034057">
    <property type="component" value="Unassembled WGS sequence"/>
</dbReference>
<proteinExistence type="predicted"/>
<evidence type="ECO:0000256" key="1">
    <source>
        <dbReference type="SAM" id="MobiDB-lite"/>
    </source>
</evidence>